<evidence type="ECO:0000313" key="11">
    <source>
        <dbReference type="Proteomes" id="UP000696280"/>
    </source>
</evidence>
<dbReference type="Proteomes" id="UP000696280">
    <property type="component" value="Unassembled WGS sequence"/>
</dbReference>
<dbReference type="Gene3D" id="1.20.1250.20">
    <property type="entry name" value="MFS general substrate transporter like domains"/>
    <property type="match status" value="1"/>
</dbReference>
<proteinExistence type="inferred from homology"/>
<dbReference type="Pfam" id="PF07690">
    <property type="entry name" value="MFS_1"/>
    <property type="match status" value="1"/>
</dbReference>
<dbReference type="CDD" id="cd17502">
    <property type="entry name" value="MFS_Azr1_MDR_like"/>
    <property type="match status" value="1"/>
</dbReference>
<keyword evidence="4 8" id="KW-0812">Transmembrane</keyword>
<evidence type="ECO:0000256" key="4">
    <source>
        <dbReference type="ARBA" id="ARBA00022692"/>
    </source>
</evidence>
<dbReference type="PROSITE" id="PS50850">
    <property type="entry name" value="MFS"/>
    <property type="match status" value="1"/>
</dbReference>
<organism evidence="10 11">
    <name type="scientific">Hymenoscyphus fraxineus</name>
    <dbReference type="NCBI Taxonomy" id="746836"/>
    <lineage>
        <taxon>Eukaryota</taxon>
        <taxon>Fungi</taxon>
        <taxon>Dikarya</taxon>
        <taxon>Ascomycota</taxon>
        <taxon>Pezizomycotina</taxon>
        <taxon>Leotiomycetes</taxon>
        <taxon>Helotiales</taxon>
        <taxon>Helotiaceae</taxon>
        <taxon>Hymenoscyphus</taxon>
    </lineage>
</organism>
<feature type="transmembrane region" description="Helical" evidence="8">
    <location>
        <begin position="123"/>
        <end position="141"/>
    </location>
</feature>
<feature type="domain" description="Major facilitator superfamily (MFS) profile" evidence="9">
    <location>
        <begin position="88"/>
        <end position="575"/>
    </location>
</feature>
<feature type="transmembrane region" description="Helical" evidence="8">
    <location>
        <begin position="211"/>
        <end position="233"/>
    </location>
</feature>
<evidence type="ECO:0000256" key="7">
    <source>
        <dbReference type="SAM" id="MobiDB-lite"/>
    </source>
</evidence>
<feature type="compositionally biased region" description="Acidic residues" evidence="7">
    <location>
        <begin position="57"/>
        <end position="70"/>
    </location>
</feature>
<feature type="transmembrane region" description="Helical" evidence="8">
    <location>
        <begin position="239"/>
        <end position="260"/>
    </location>
</feature>
<evidence type="ECO:0000256" key="8">
    <source>
        <dbReference type="SAM" id="Phobius"/>
    </source>
</evidence>
<feature type="transmembrane region" description="Helical" evidence="8">
    <location>
        <begin position="479"/>
        <end position="500"/>
    </location>
</feature>
<feature type="transmembrane region" description="Helical" evidence="8">
    <location>
        <begin position="348"/>
        <end position="372"/>
    </location>
</feature>
<comment type="caution">
    <text evidence="10">The sequence shown here is derived from an EMBL/GenBank/DDBJ whole genome shotgun (WGS) entry which is preliminary data.</text>
</comment>
<keyword evidence="11" id="KW-1185">Reference proteome</keyword>
<evidence type="ECO:0000256" key="6">
    <source>
        <dbReference type="ARBA" id="ARBA00023136"/>
    </source>
</evidence>
<dbReference type="GO" id="GO:0015174">
    <property type="term" value="F:basic amino acid transmembrane transporter activity"/>
    <property type="evidence" value="ECO:0007669"/>
    <property type="project" value="TreeGrafter"/>
</dbReference>
<feature type="transmembrane region" description="Helical" evidence="8">
    <location>
        <begin position="411"/>
        <end position="431"/>
    </location>
</feature>
<gene>
    <name evidence="10" type="ORF">HYFRA_00005050</name>
</gene>
<dbReference type="PANTHER" id="PTHR23501:SF84">
    <property type="entry name" value="VACUOLAR MEMBRANE AMINO ACID UPTAKE TRANSPORTER FNX2"/>
    <property type="match status" value="1"/>
</dbReference>
<feature type="region of interest" description="Disordered" evidence="7">
    <location>
        <begin position="1"/>
        <end position="74"/>
    </location>
</feature>
<dbReference type="GO" id="GO:0012505">
    <property type="term" value="C:endomembrane system"/>
    <property type="evidence" value="ECO:0007669"/>
    <property type="project" value="UniProtKB-SubCell"/>
</dbReference>
<dbReference type="AlphaFoldDB" id="A0A9N9KLX6"/>
<evidence type="ECO:0000259" key="9">
    <source>
        <dbReference type="PROSITE" id="PS50850"/>
    </source>
</evidence>
<feature type="transmembrane region" description="Helical" evidence="8">
    <location>
        <begin position="309"/>
        <end position="327"/>
    </location>
</feature>
<feature type="transmembrane region" description="Helical" evidence="8">
    <location>
        <begin position="280"/>
        <end position="297"/>
    </location>
</feature>
<reference evidence="10" key="1">
    <citation type="submission" date="2021-07" db="EMBL/GenBank/DDBJ databases">
        <authorList>
            <person name="Durling M."/>
        </authorList>
    </citation>
    <scope>NUCLEOTIDE SEQUENCE</scope>
</reference>
<dbReference type="PANTHER" id="PTHR23501">
    <property type="entry name" value="MAJOR FACILITATOR SUPERFAMILY"/>
    <property type="match status" value="1"/>
</dbReference>
<dbReference type="InterPro" id="IPR011701">
    <property type="entry name" value="MFS"/>
</dbReference>
<evidence type="ECO:0000256" key="2">
    <source>
        <dbReference type="ARBA" id="ARBA00008335"/>
    </source>
</evidence>
<evidence type="ECO:0000313" key="10">
    <source>
        <dbReference type="EMBL" id="CAG8949421.1"/>
    </source>
</evidence>
<feature type="transmembrane region" description="Helical" evidence="8">
    <location>
        <begin position="88"/>
        <end position="111"/>
    </location>
</feature>
<keyword evidence="3" id="KW-0813">Transport</keyword>
<dbReference type="GO" id="GO:0046943">
    <property type="term" value="F:carboxylic acid transmembrane transporter activity"/>
    <property type="evidence" value="ECO:0007669"/>
    <property type="project" value="UniProtKB-ARBA"/>
</dbReference>
<name>A0A9N9KLX6_9HELO</name>
<comment type="similarity">
    <text evidence="2">Belongs to the major facilitator superfamily.</text>
</comment>
<feature type="transmembrane region" description="Helical" evidence="8">
    <location>
        <begin position="178"/>
        <end position="199"/>
    </location>
</feature>
<dbReference type="InterPro" id="IPR036259">
    <property type="entry name" value="MFS_trans_sf"/>
</dbReference>
<keyword evidence="5 8" id="KW-1133">Transmembrane helix</keyword>
<keyword evidence="6 8" id="KW-0472">Membrane</keyword>
<dbReference type="InterPro" id="IPR020846">
    <property type="entry name" value="MFS_dom"/>
</dbReference>
<dbReference type="OrthoDB" id="6770063at2759"/>
<sequence length="578" mass="61548">MASSGTGTEPDERTSLLGTGNGSGNGEIANGSAPDSYSSIVNGERNGNGKGTSGRDEEAEGESVENENETENPLFEGRKDMMAKMGMLFPAVSIGILLSSMDQTLVVSTYARMGSDLNALNNTSWIATAYFLTLTSFQPLYGKLSDIFGRKSCLLFAYTVFGIGCLFCGLARNLNELVAARAFAGIGGGGMTTVVSILLSDIVPLRSRGMWQGYVNLVYALGSSIGAPLGGILADSIGWRWAFLGQFPLCIVASTAVYFLLQLPKTENSHWLSKLKKVDFLGAFTLVFAVFSLLVGMDRGSNISWKSKFAIIPCCVSIPLFALFVLIEMRIASHPFAPGHVIFHPSLVASYLTNFFGLAASMGSIFYVPLYLQAVEGLSPTAAGLRLVPVMLASVAGSLFGGIYMKKTGRYYFLTIFLVFVGMIGTINIFLTSGAIVSSAVGIIVGVCIATFGIGASVTTTLLAVLANADPADQAIATACTYLFRSLGCVTGVSIASTVVQQRLRTTLREDLNGRDVEEIVRRVRENLDFIKTLDPDVRVLVRGCYRAAVNSAFGAGIGIVCCALLASCFIKEKRLSK</sequence>
<dbReference type="SUPFAM" id="SSF103473">
    <property type="entry name" value="MFS general substrate transporter"/>
    <property type="match status" value="1"/>
</dbReference>
<accession>A0A9N9KLX6</accession>
<dbReference type="FunFam" id="1.20.1720.10:FF:000013">
    <property type="entry name" value="Related to multidrug resistance proteins"/>
    <property type="match status" value="1"/>
</dbReference>
<feature type="transmembrane region" description="Helical" evidence="8">
    <location>
        <begin position="384"/>
        <end position="404"/>
    </location>
</feature>
<feature type="transmembrane region" description="Helical" evidence="8">
    <location>
        <begin position="443"/>
        <end position="467"/>
    </location>
</feature>
<feature type="transmembrane region" description="Helical" evidence="8">
    <location>
        <begin position="548"/>
        <end position="571"/>
    </location>
</feature>
<comment type="subcellular location">
    <subcellularLocation>
        <location evidence="1">Endomembrane system</location>
        <topology evidence="1">Multi-pass membrane protein</topology>
    </subcellularLocation>
</comment>
<dbReference type="Gene3D" id="1.20.1720.10">
    <property type="entry name" value="Multidrug resistance protein D"/>
    <property type="match status" value="1"/>
</dbReference>
<evidence type="ECO:0000256" key="5">
    <source>
        <dbReference type="ARBA" id="ARBA00022989"/>
    </source>
</evidence>
<dbReference type="GO" id="GO:0000329">
    <property type="term" value="C:fungal-type vacuole membrane"/>
    <property type="evidence" value="ECO:0007669"/>
    <property type="project" value="TreeGrafter"/>
</dbReference>
<protein>
    <recommendedName>
        <fullName evidence="9">Major facilitator superfamily (MFS) profile domain-containing protein</fullName>
    </recommendedName>
</protein>
<evidence type="ECO:0000256" key="3">
    <source>
        <dbReference type="ARBA" id="ARBA00022448"/>
    </source>
</evidence>
<evidence type="ECO:0000256" key="1">
    <source>
        <dbReference type="ARBA" id="ARBA00004127"/>
    </source>
</evidence>
<feature type="transmembrane region" description="Helical" evidence="8">
    <location>
        <begin position="153"/>
        <end position="172"/>
    </location>
</feature>
<dbReference type="EMBL" id="CAJVRL010000002">
    <property type="protein sequence ID" value="CAG8949421.1"/>
    <property type="molecule type" value="Genomic_DNA"/>
</dbReference>